<proteinExistence type="inferred from homology"/>
<accession>M2YA86</accession>
<dbReference type="InterPro" id="IPR023867">
    <property type="entry name" value="Sulphatase_maturase_rSAM"/>
</dbReference>
<dbReference type="PANTHER" id="PTHR43273:SF3">
    <property type="entry name" value="ANAEROBIC SULFATASE-MATURATING ENZYME HOMOLOG ASLB-RELATED"/>
    <property type="match status" value="1"/>
</dbReference>
<dbReference type="PANTHER" id="PTHR43273">
    <property type="entry name" value="ANAEROBIC SULFATASE-MATURATING ENZYME HOMOLOG ASLB-RELATED"/>
    <property type="match status" value="1"/>
</dbReference>
<dbReference type="RefSeq" id="WP_008617398.1">
    <property type="nucleotide sequence ID" value="NZ_AONQ01000025.1"/>
</dbReference>
<dbReference type="CDD" id="cd01335">
    <property type="entry name" value="Radical_SAM"/>
    <property type="match status" value="1"/>
</dbReference>
<dbReference type="InterPro" id="IPR013785">
    <property type="entry name" value="Aldolase_TIM"/>
</dbReference>
<evidence type="ECO:0000313" key="9">
    <source>
        <dbReference type="Proteomes" id="UP000011744"/>
    </source>
</evidence>
<dbReference type="SUPFAM" id="SSF102114">
    <property type="entry name" value="Radical SAM enzymes"/>
    <property type="match status" value="1"/>
</dbReference>
<dbReference type="AlphaFoldDB" id="M2YA86"/>
<evidence type="ECO:0000256" key="2">
    <source>
        <dbReference type="ARBA" id="ARBA00022691"/>
    </source>
</evidence>
<keyword evidence="4" id="KW-0408">Iron</keyword>
<dbReference type="Pfam" id="PF04055">
    <property type="entry name" value="Radical_SAM"/>
    <property type="match status" value="1"/>
</dbReference>
<dbReference type="InterPro" id="IPR058240">
    <property type="entry name" value="rSAM_sf"/>
</dbReference>
<keyword evidence="2" id="KW-0949">S-adenosyl-L-methionine</keyword>
<evidence type="ECO:0000256" key="6">
    <source>
        <dbReference type="ARBA" id="ARBA00023601"/>
    </source>
</evidence>
<dbReference type="Proteomes" id="UP000011744">
    <property type="component" value="Unassembled WGS sequence"/>
</dbReference>
<dbReference type="InterPro" id="IPR023885">
    <property type="entry name" value="4Fe4S-binding_SPASM_dom"/>
</dbReference>
<sequence length="411" mass="45256">MLFRLHLMGPDGASKTAIYDTTTSGLIIDGQPFAEVEKDCATPPSVLVSPSTPGYKGGPFKRLKIQMGLACNMACSYCLQVTHREEKTSTLDAEVFLAGLDTWWRPDRDENLRIEIWGGEPLLHMAKLRILVTGLRARHPKANMLVITNGTLLTLEIARWAREMGLHLAISHDGPGQRSMRGLDPLEIPAALEAIRWLVAEHPHHVNFNCVLTPGNLSLGRIRHHLEKALGVEEIALSTEGLVQVDGGQTSPLSDVDHEAIRLSLLDEMISGEGLRNITIAQKVRDFHLSLASRRPLSSVGQRCGMDRHHQIAVDLKGNVLTCQNTPDREMRIGHVSAMDNVRLDTATHFSHRPGCMACPVVHLCQGACMYAEGDDWDATCRNSFTFHAAIMSGAMVHLTGMAITDIETLR</sequence>
<dbReference type="EMBL" id="AONQ01000025">
    <property type="protein sequence ID" value="EME69936.1"/>
    <property type="molecule type" value="Genomic_DNA"/>
</dbReference>
<evidence type="ECO:0000256" key="3">
    <source>
        <dbReference type="ARBA" id="ARBA00022723"/>
    </source>
</evidence>
<dbReference type="OrthoDB" id="9808591at2"/>
<evidence type="ECO:0000259" key="7">
    <source>
        <dbReference type="PROSITE" id="PS51918"/>
    </source>
</evidence>
<dbReference type="PATRIC" id="fig|1244869.3.peg.2228"/>
<dbReference type="GO" id="GO:0016491">
    <property type="term" value="F:oxidoreductase activity"/>
    <property type="evidence" value="ECO:0007669"/>
    <property type="project" value="InterPro"/>
</dbReference>
<evidence type="ECO:0000256" key="4">
    <source>
        <dbReference type="ARBA" id="ARBA00023004"/>
    </source>
</evidence>
<dbReference type="SFLD" id="SFLDS00029">
    <property type="entry name" value="Radical_SAM"/>
    <property type="match status" value="1"/>
</dbReference>
<dbReference type="GO" id="GO:0051536">
    <property type="term" value="F:iron-sulfur cluster binding"/>
    <property type="evidence" value="ECO:0007669"/>
    <property type="project" value="UniProtKB-KW"/>
</dbReference>
<organism evidence="8 9">
    <name type="scientific">Paramagnetospirillum caucaseum</name>
    <dbReference type="NCBI Taxonomy" id="1244869"/>
    <lineage>
        <taxon>Bacteria</taxon>
        <taxon>Pseudomonadati</taxon>
        <taxon>Pseudomonadota</taxon>
        <taxon>Alphaproteobacteria</taxon>
        <taxon>Rhodospirillales</taxon>
        <taxon>Magnetospirillaceae</taxon>
        <taxon>Paramagnetospirillum</taxon>
    </lineage>
</organism>
<reference evidence="8 9" key="1">
    <citation type="journal article" date="2014" name="Genome Announc.">
        <title>Draft Genome Sequence of Magnetospirillum sp. Strain SO-1, a Freshwater Magnetotactic Bacterium Isolated from the Ol'khovka River, Russia.</title>
        <authorList>
            <person name="Grouzdev D.S."/>
            <person name="Dziuba M.V."/>
            <person name="Sukhacheva M.S."/>
            <person name="Mardanov A.V."/>
            <person name="Beletskiy A.V."/>
            <person name="Kuznetsov B.B."/>
            <person name="Skryabin K.G."/>
        </authorList>
    </citation>
    <scope>NUCLEOTIDE SEQUENCE [LARGE SCALE GENOMIC DNA]</scope>
    <source>
        <strain evidence="8 9">SO-1</strain>
    </source>
</reference>
<dbReference type="eggNOG" id="COG0641">
    <property type="taxonomic scope" value="Bacteria"/>
</dbReference>
<dbReference type="GO" id="GO:0046872">
    <property type="term" value="F:metal ion binding"/>
    <property type="evidence" value="ECO:0007669"/>
    <property type="project" value="UniProtKB-KW"/>
</dbReference>
<dbReference type="SFLD" id="SFLDG01067">
    <property type="entry name" value="SPASM/twitch_domain_containing"/>
    <property type="match status" value="1"/>
</dbReference>
<keyword evidence="3" id="KW-0479">Metal-binding</keyword>
<gene>
    <name evidence="8" type="ORF">H261_11044</name>
</gene>
<name>M2YA86_9PROT</name>
<evidence type="ECO:0000256" key="5">
    <source>
        <dbReference type="ARBA" id="ARBA00023014"/>
    </source>
</evidence>
<comment type="similarity">
    <text evidence="6">Belongs to the radical SAM superfamily. Anaerobic sulfatase-maturating enzyme family.</text>
</comment>
<comment type="cofactor">
    <cofactor evidence="1">
        <name>[4Fe-4S] cluster</name>
        <dbReference type="ChEBI" id="CHEBI:49883"/>
    </cofactor>
</comment>
<dbReference type="STRING" id="1244869.H261_11044"/>
<protein>
    <submittedName>
        <fullName evidence="8">Putative Fe-S oxidoreductase</fullName>
    </submittedName>
</protein>
<keyword evidence="5" id="KW-0411">Iron-sulfur</keyword>
<feature type="domain" description="Radical SAM core" evidence="7">
    <location>
        <begin position="55"/>
        <end position="276"/>
    </location>
</feature>
<dbReference type="InterPro" id="IPR007197">
    <property type="entry name" value="rSAM"/>
</dbReference>
<evidence type="ECO:0000256" key="1">
    <source>
        <dbReference type="ARBA" id="ARBA00001966"/>
    </source>
</evidence>
<comment type="caution">
    <text evidence="8">The sequence shown here is derived from an EMBL/GenBank/DDBJ whole genome shotgun (WGS) entry which is preliminary data.</text>
</comment>
<evidence type="ECO:0000313" key="8">
    <source>
        <dbReference type="EMBL" id="EME69936.1"/>
    </source>
</evidence>
<keyword evidence="9" id="KW-1185">Reference proteome</keyword>
<dbReference type="Gene3D" id="3.20.20.70">
    <property type="entry name" value="Aldolase class I"/>
    <property type="match status" value="1"/>
</dbReference>
<dbReference type="NCBIfam" id="TIGR04085">
    <property type="entry name" value="rSAM_more_4Fe4S"/>
    <property type="match status" value="1"/>
</dbReference>
<dbReference type="PROSITE" id="PS51918">
    <property type="entry name" value="RADICAL_SAM"/>
    <property type="match status" value="1"/>
</dbReference>